<dbReference type="RefSeq" id="XP_022465631.1">
    <property type="nucleotide sequence ID" value="XM_022609212.1"/>
</dbReference>
<evidence type="ECO:0000256" key="5">
    <source>
        <dbReference type="SAM" id="MobiDB-lite"/>
    </source>
</evidence>
<evidence type="ECO:0000256" key="2">
    <source>
        <dbReference type="ARBA" id="ARBA00022771"/>
    </source>
</evidence>
<evidence type="ECO:0000256" key="4">
    <source>
        <dbReference type="PROSITE-ProRule" id="PRU00175"/>
    </source>
</evidence>
<keyword evidence="1" id="KW-0479">Metal-binding</keyword>
<sequence>MTRVKPICDALGKKRFKKVCENLLECCVCTICHELMSVPMMVECGHNYCYTCLKHWLTSNENTVLKCPDCRSVVSHPPNMNMFLDHQLKYILEMLVKNAAPDSEWVAILAQRDNDMTAYRRDATSKNLFDGVFVNSTLAVTDMDDDGIPRCGNCHWELDPDDVDDDGDDNVCPHCHFRIRNVIRPSRDTEGTGVPPALADDYSEGEYESITVEMQRGGNQRASESDYESGSSEDRPRGSVYDLEAQDSGSGDEPHDDEMDSDLDSFIENDEEETDGPGSNDNDSTLGRRKRVYAVLDADESDSQQSSPDSDFYEHNSADEFVSGDSLDEQSPDPTGRRRGPRVALVLSDDE</sequence>
<dbReference type="InterPro" id="IPR013083">
    <property type="entry name" value="Znf_RING/FYVE/PHD"/>
</dbReference>
<proteinExistence type="predicted"/>
<dbReference type="GO" id="GO:0000775">
    <property type="term" value="C:chromosome, centromeric region"/>
    <property type="evidence" value="ECO:0007669"/>
    <property type="project" value="EnsemblFungi"/>
</dbReference>
<dbReference type="SMART" id="SM00184">
    <property type="entry name" value="RING"/>
    <property type="match status" value="1"/>
</dbReference>
<dbReference type="GeneID" id="34527109"/>
<dbReference type="EMBL" id="HE978320">
    <property type="protein sequence ID" value="CCK71386.1"/>
    <property type="molecule type" value="Genomic_DNA"/>
</dbReference>
<dbReference type="OrthoDB" id="6105938at2759"/>
<accession>J7S991</accession>
<dbReference type="Proteomes" id="UP000006310">
    <property type="component" value="Chromosome 7"/>
</dbReference>
<keyword evidence="2 4" id="KW-0863">Zinc-finger</keyword>
<dbReference type="GO" id="GO:0008270">
    <property type="term" value="F:zinc ion binding"/>
    <property type="evidence" value="ECO:0007669"/>
    <property type="project" value="UniProtKB-KW"/>
</dbReference>
<name>J7S991_HUIN7</name>
<dbReference type="SUPFAM" id="SSF57850">
    <property type="entry name" value="RING/U-box"/>
    <property type="match status" value="1"/>
</dbReference>
<dbReference type="Gene3D" id="3.30.40.10">
    <property type="entry name" value="Zinc/RING finger domain, C3HC4 (zinc finger)"/>
    <property type="match status" value="1"/>
</dbReference>
<dbReference type="Pfam" id="PF13445">
    <property type="entry name" value="zf-RING_UBOX"/>
    <property type="match status" value="1"/>
</dbReference>
<evidence type="ECO:0000259" key="6">
    <source>
        <dbReference type="PROSITE" id="PS50089"/>
    </source>
</evidence>
<dbReference type="STRING" id="1071383.J7S991"/>
<keyword evidence="3" id="KW-0862">Zinc</keyword>
<dbReference type="InterPro" id="IPR001841">
    <property type="entry name" value="Znf_RING"/>
</dbReference>
<evidence type="ECO:0000256" key="1">
    <source>
        <dbReference type="ARBA" id="ARBA00022723"/>
    </source>
</evidence>
<protein>
    <recommendedName>
        <fullName evidence="6">RING-type domain-containing protein</fullName>
    </recommendedName>
</protein>
<reference evidence="7 8" key="1">
    <citation type="journal article" date="2011" name="Proc. Natl. Acad. Sci. U.S.A.">
        <title>Evolutionary erosion of yeast sex chromosomes by mating-type switching accidents.</title>
        <authorList>
            <person name="Gordon J.L."/>
            <person name="Armisen D."/>
            <person name="Proux-Wera E."/>
            <person name="Oheigeartaigh S.S."/>
            <person name="Byrne K.P."/>
            <person name="Wolfe K.H."/>
        </authorList>
    </citation>
    <scope>NUCLEOTIDE SEQUENCE [LARGE SCALE GENOMIC DNA]</scope>
    <source>
        <strain evidence="8">ATCC MYA-139 / BCRC 22969 / CBS 8797 / CCRC 22969 / KCTC 17520 / NBRC 10181 / NCYC 3082</strain>
    </source>
</reference>
<dbReference type="GO" id="GO:0004842">
    <property type="term" value="F:ubiquitin-protein transferase activity"/>
    <property type="evidence" value="ECO:0007669"/>
    <property type="project" value="EnsemblFungi"/>
</dbReference>
<organism evidence="7 8">
    <name type="scientific">Huiozyma naganishii (strain ATCC MYA-139 / BCRC 22969 / CBS 8797 / KCTC 17520 / NBRC 10181 / NCYC 3082 / Yp74L-3)</name>
    <name type="common">Yeast</name>
    <name type="synonym">Kazachstania naganishii</name>
    <dbReference type="NCBI Taxonomy" id="1071383"/>
    <lineage>
        <taxon>Eukaryota</taxon>
        <taxon>Fungi</taxon>
        <taxon>Dikarya</taxon>
        <taxon>Ascomycota</taxon>
        <taxon>Saccharomycotina</taxon>
        <taxon>Saccharomycetes</taxon>
        <taxon>Saccharomycetales</taxon>
        <taxon>Saccharomycetaceae</taxon>
        <taxon>Huiozyma</taxon>
    </lineage>
</organism>
<feature type="compositionally biased region" description="Acidic residues" evidence="5">
    <location>
        <begin position="254"/>
        <end position="275"/>
    </location>
</feature>
<feature type="region of interest" description="Disordered" evidence="5">
    <location>
        <begin position="214"/>
        <end position="351"/>
    </location>
</feature>
<feature type="domain" description="RING-type" evidence="6">
    <location>
        <begin position="29"/>
        <end position="71"/>
    </location>
</feature>
<dbReference type="KEGG" id="kng:KNAG_0G03280"/>
<dbReference type="PROSITE" id="PS00518">
    <property type="entry name" value="ZF_RING_1"/>
    <property type="match status" value="1"/>
</dbReference>
<gene>
    <name evidence="7" type="primary">KNAG0G03280</name>
    <name evidence="7" type="ordered locus">KNAG_0G03280</name>
</gene>
<keyword evidence="8" id="KW-1185">Reference proteome</keyword>
<dbReference type="PROSITE" id="PS50089">
    <property type="entry name" value="ZF_RING_2"/>
    <property type="match status" value="1"/>
</dbReference>
<reference evidence="8" key="2">
    <citation type="submission" date="2012-08" db="EMBL/GenBank/DDBJ databases">
        <title>Genome sequence of Kazachstania naganishii.</title>
        <authorList>
            <person name="Gordon J.L."/>
            <person name="Armisen D."/>
            <person name="Proux-Wera E."/>
            <person name="OhEigeartaigh S.S."/>
            <person name="Byrne K.P."/>
            <person name="Wolfe K.H."/>
        </authorList>
    </citation>
    <scope>NUCLEOTIDE SEQUENCE [LARGE SCALE GENOMIC DNA]</scope>
    <source>
        <strain evidence="8">ATCC MYA-139 / BCRC 22969 / CBS 8797 / CCRC 22969 / KCTC 17520 / NBRC 10181 / NCYC 3082</strain>
    </source>
</reference>
<dbReference type="InterPro" id="IPR017907">
    <property type="entry name" value="Znf_RING_CS"/>
</dbReference>
<dbReference type="OMA" id="NSEMTDY"/>
<dbReference type="HOGENOM" id="CLU_037664_0_0_1"/>
<dbReference type="AlphaFoldDB" id="J7S991"/>
<dbReference type="GO" id="GO:0006511">
    <property type="term" value="P:ubiquitin-dependent protein catabolic process"/>
    <property type="evidence" value="ECO:0007669"/>
    <property type="project" value="EnsemblFungi"/>
</dbReference>
<evidence type="ECO:0000313" key="8">
    <source>
        <dbReference type="Proteomes" id="UP000006310"/>
    </source>
</evidence>
<evidence type="ECO:0000256" key="3">
    <source>
        <dbReference type="ARBA" id="ARBA00022833"/>
    </source>
</evidence>
<dbReference type="InterPro" id="IPR027370">
    <property type="entry name" value="Znf-RING_euk"/>
</dbReference>
<evidence type="ECO:0000313" key="7">
    <source>
        <dbReference type="EMBL" id="CCK71386.1"/>
    </source>
</evidence>
<dbReference type="eggNOG" id="KOG2177">
    <property type="taxonomic scope" value="Eukaryota"/>
</dbReference>